<gene>
    <name evidence="2" type="ORF">Tci_529427</name>
</gene>
<accession>A0A699II85</accession>
<protein>
    <submittedName>
        <fullName evidence="2">Uncharacterized protein</fullName>
    </submittedName>
</protein>
<name>A0A699II85_TANCI</name>
<keyword evidence="1" id="KW-1133">Transmembrane helix</keyword>
<organism evidence="2">
    <name type="scientific">Tanacetum cinerariifolium</name>
    <name type="common">Dalmatian daisy</name>
    <name type="synonym">Chrysanthemum cinerariifolium</name>
    <dbReference type="NCBI Taxonomy" id="118510"/>
    <lineage>
        <taxon>Eukaryota</taxon>
        <taxon>Viridiplantae</taxon>
        <taxon>Streptophyta</taxon>
        <taxon>Embryophyta</taxon>
        <taxon>Tracheophyta</taxon>
        <taxon>Spermatophyta</taxon>
        <taxon>Magnoliopsida</taxon>
        <taxon>eudicotyledons</taxon>
        <taxon>Gunneridae</taxon>
        <taxon>Pentapetalae</taxon>
        <taxon>asterids</taxon>
        <taxon>campanulids</taxon>
        <taxon>Asterales</taxon>
        <taxon>Asteraceae</taxon>
        <taxon>Asteroideae</taxon>
        <taxon>Anthemideae</taxon>
        <taxon>Anthemidinae</taxon>
        <taxon>Tanacetum</taxon>
    </lineage>
</organism>
<reference evidence="2" key="1">
    <citation type="journal article" date="2019" name="Sci. Rep.">
        <title>Draft genome of Tanacetum cinerariifolium, the natural source of mosquito coil.</title>
        <authorList>
            <person name="Yamashiro T."/>
            <person name="Shiraishi A."/>
            <person name="Satake H."/>
            <person name="Nakayama K."/>
        </authorList>
    </citation>
    <scope>NUCLEOTIDE SEQUENCE</scope>
</reference>
<proteinExistence type="predicted"/>
<keyword evidence="1" id="KW-0812">Transmembrane</keyword>
<dbReference type="AlphaFoldDB" id="A0A699II85"/>
<dbReference type="EMBL" id="BKCJ010295659">
    <property type="protein sequence ID" value="GEZ57454.1"/>
    <property type="molecule type" value="Genomic_DNA"/>
</dbReference>
<evidence type="ECO:0000313" key="2">
    <source>
        <dbReference type="EMBL" id="GEZ57454.1"/>
    </source>
</evidence>
<evidence type="ECO:0000256" key="1">
    <source>
        <dbReference type="SAM" id="Phobius"/>
    </source>
</evidence>
<comment type="caution">
    <text evidence="2">The sequence shown here is derived from an EMBL/GenBank/DDBJ whole genome shotgun (WGS) entry which is preliminary data.</text>
</comment>
<feature type="transmembrane region" description="Helical" evidence="1">
    <location>
        <begin position="95"/>
        <end position="114"/>
    </location>
</feature>
<keyword evidence="1" id="KW-0472">Membrane</keyword>
<sequence length="116" mass="12641">MGRAFKTRLRRQEIKQSGKFDIVFKIADEYSIKVNKRGGEWCGGVRVAVAVDGGKRGGDGVDRRGGKWCGGVRVAVAVDGGKQGGDGVDRVDRRWIYLFIIFVVMPGGGGRRLAEK</sequence>